<accession>A0ABP1S2N3</accession>
<keyword evidence="4 11" id="KW-0812">Transmembrane</keyword>
<dbReference type="PANTHER" id="PTHR11767:SF102">
    <property type="entry name" value="INWARDLY RECTIFYING POTASSIUM CHANNEL 1, ISOFORM F"/>
    <property type="match status" value="1"/>
</dbReference>
<feature type="region of interest" description="Disordered" evidence="12">
    <location>
        <begin position="487"/>
        <end position="536"/>
    </location>
</feature>
<evidence type="ECO:0000256" key="8">
    <source>
        <dbReference type="ARBA" id="ARBA00023065"/>
    </source>
</evidence>
<evidence type="ECO:0000256" key="7">
    <source>
        <dbReference type="ARBA" id="ARBA00022989"/>
    </source>
</evidence>
<proteinExistence type="inferred from homology"/>
<comment type="subcellular location">
    <subcellularLocation>
        <location evidence="1 11">Membrane</location>
        <topology evidence="1 11">Multi-pass membrane protein</topology>
    </subcellularLocation>
</comment>
<dbReference type="EMBL" id="CAXLJM020000148">
    <property type="protein sequence ID" value="CAL8142531.1"/>
    <property type="molecule type" value="Genomic_DNA"/>
</dbReference>
<feature type="domain" description="Potassium channel inwardly rectifying transmembrane" evidence="14">
    <location>
        <begin position="156"/>
        <end position="295"/>
    </location>
</feature>
<keyword evidence="17" id="KW-1185">Reference proteome</keyword>
<evidence type="ECO:0000256" key="4">
    <source>
        <dbReference type="ARBA" id="ARBA00022692"/>
    </source>
</evidence>
<dbReference type="PRINTS" id="PR01320">
    <property type="entry name" value="KIRCHANNEL"/>
</dbReference>
<dbReference type="InterPro" id="IPR041647">
    <property type="entry name" value="IRK_C"/>
</dbReference>
<keyword evidence="7 13" id="KW-1133">Transmembrane helix</keyword>
<keyword evidence="2 11" id="KW-0813">Transport</keyword>
<dbReference type="InterPro" id="IPR014756">
    <property type="entry name" value="Ig_E-set"/>
</dbReference>
<dbReference type="Gene3D" id="2.60.40.1400">
    <property type="entry name" value="G protein-activated inward rectifier potassium channel 1"/>
    <property type="match status" value="1"/>
</dbReference>
<evidence type="ECO:0000313" key="16">
    <source>
        <dbReference type="EMBL" id="CAL8142531.1"/>
    </source>
</evidence>
<evidence type="ECO:0000256" key="2">
    <source>
        <dbReference type="ARBA" id="ARBA00022448"/>
    </source>
</evidence>
<keyword evidence="9 13" id="KW-0472">Membrane</keyword>
<evidence type="ECO:0000256" key="5">
    <source>
        <dbReference type="ARBA" id="ARBA00022882"/>
    </source>
</evidence>
<dbReference type="Pfam" id="PF17655">
    <property type="entry name" value="IRK_C"/>
    <property type="match status" value="1"/>
</dbReference>
<dbReference type="Pfam" id="PF01007">
    <property type="entry name" value="IRK"/>
    <property type="match status" value="1"/>
</dbReference>
<organism evidence="16 17">
    <name type="scientific">Orchesella dallaii</name>
    <dbReference type="NCBI Taxonomy" id="48710"/>
    <lineage>
        <taxon>Eukaryota</taxon>
        <taxon>Metazoa</taxon>
        <taxon>Ecdysozoa</taxon>
        <taxon>Arthropoda</taxon>
        <taxon>Hexapoda</taxon>
        <taxon>Collembola</taxon>
        <taxon>Entomobryomorpha</taxon>
        <taxon>Entomobryoidea</taxon>
        <taxon>Orchesellidae</taxon>
        <taxon>Orchesellinae</taxon>
        <taxon>Orchesella</taxon>
    </lineage>
</organism>
<keyword evidence="6 11" id="KW-0630">Potassium</keyword>
<dbReference type="InterPro" id="IPR040445">
    <property type="entry name" value="Kir_TM"/>
</dbReference>
<keyword evidence="10 11" id="KW-0407">Ion channel</keyword>
<evidence type="ECO:0000256" key="1">
    <source>
        <dbReference type="ARBA" id="ARBA00004141"/>
    </source>
</evidence>
<feature type="region of interest" description="Disordered" evidence="12">
    <location>
        <begin position="121"/>
        <end position="143"/>
    </location>
</feature>
<evidence type="ECO:0000256" key="13">
    <source>
        <dbReference type="SAM" id="Phobius"/>
    </source>
</evidence>
<dbReference type="PANTHER" id="PTHR11767">
    <property type="entry name" value="INWARD RECTIFIER POTASSIUM CHANNEL"/>
    <property type="match status" value="1"/>
</dbReference>
<protein>
    <submittedName>
        <fullName evidence="16">Uncharacterized protein</fullName>
    </submittedName>
</protein>
<evidence type="ECO:0000256" key="11">
    <source>
        <dbReference type="RuleBase" id="RU003822"/>
    </source>
</evidence>
<dbReference type="SUPFAM" id="SSF81324">
    <property type="entry name" value="Voltage-gated potassium channels"/>
    <property type="match status" value="1"/>
</dbReference>
<evidence type="ECO:0000259" key="14">
    <source>
        <dbReference type="Pfam" id="PF01007"/>
    </source>
</evidence>
<gene>
    <name evidence="16" type="ORF">ODALV1_LOCUS29078</name>
</gene>
<dbReference type="InterPro" id="IPR016449">
    <property type="entry name" value="K_chnl_inward-rec_Kir"/>
</dbReference>
<comment type="similarity">
    <text evidence="11">Belongs to the inward rectifier-type potassium channel (TC 1.A.2.1) family.</text>
</comment>
<name>A0ABP1S2N3_9HEXA</name>
<dbReference type="SUPFAM" id="SSF81296">
    <property type="entry name" value="E set domains"/>
    <property type="match status" value="1"/>
</dbReference>
<evidence type="ECO:0000259" key="15">
    <source>
        <dbReference type="Pfam" id="PF17655"/>
    </source>
</evidence>
<feature type="transmembrane region" description="Helical" evidence="13">
    <location>
        <begin position="266"/>
        <end position="290"/>
    </location>
</feature>
<dbReference type="Gene3D" id="1.10.287.70">
    <property type="match status" value="1"/>
</dbReference>
<feature type="transmembrane region" description="Helical" evidence="13">
    <location>
        <begin position="192"/>
        <end position="213"/>
    </location>
</feature>
<evidence type="ECO:0000313" key="17">
    <source>
        <dbReference type="Proteomes" id="UP001642540"/>
    </source>
</evidence>
<evidence type="ECO:0000256" key="3">
    <source>
        <dbReference type="ARBA" id="ARBA00022538"/>
    </source>
</evidence>
<keyword evidence="5 11" id="KW-0851">Voltage-gated channel</keyword>
<evidence type="ECO:0000256" key="9">
    <source>
        <dbReference type="ARBA" id="ARBA00023136"/>
    </source>
</evidence>
<comment type="caution">
    <text evidence="16">The sequence shown here is derived from an EMBL/GenBank/DDBJ whole genome shotgun (WGS) entry which is preliminary data.</text>
</comment>
<evidence type="ECO:0000256" key="6">
    <source>
        <dbReference type="ARBA" id="ARBA00022958"/>
    </source>
</evidence>
<evidence type="ECO:0000256" key="10">
    <source>
        <dbReference type="ARBA" id="ARBA00023303"/>
    </source>
</evidence>
<evidence type="ECO:0000256" key="12">
    <source>
        <dbReference type="SAM" id="MobiDB-lite"/>
    </source>
</evidence>
<keyword evidence="3 11" id="KW-0633">Potassium transport</keyword>
<reference evidence="16 17" key="1">
    <citation type="submission" date="2024-08" db="EMBL/GenBank/DDBJ databases">
        <authorList>
            <person name="Cucini C."/>
            <person name="Frati F."/>
        </authorList>
    </citation>
    <scope>NUCLEOTIDE SEQUENCE [LARGE SCALE GENOMIC DNA]</scope>
</reference>
<sequence>MTVCNESVIKDDDPCGSLPQRQQPTNNHKRQNLLLPLESNKQYSAKDIASLRNCEFSNGLASSRCGVAGYIGGGGSSSCNNNSRKGSTNSNNNNNCARSCSDVFVKRHSFSLRLDMSPADGGDGGSRKALFSPDEMDGKNRRCDSTTYEREPRLVLKSGILNAQEVNVEEKGQRYFADIFTTLVDMRWRWTMFYFCIVYVLSWFGFAVIWWTILISHGDMDHFEEENWQPCVVGVKSFSSVFLFSLESQHTIGYGHHRMTDICPEAIALLSLQSIAGVLIEALSVGVFIVKLSKPKKRSQTLIFSKNAMVCQKEGKMYLKFRMADIRHESKLLETHVRAQVVYKKTAPDGEVESIVQKEIEVGALEEDEDRILLYWPTTIVHEINEDSPFYEMSCDDLAKAQGSNGSGGNEWELIVVLEGVVESTGMTTQARTSYLPSEILWGRKFRSMMKSKGGAYLVDFDLFNSTISCDDTPLCSAKAWESQNQHQDSCSSSGSSNGVTEADCTGNLDHGDGDGNTAAAAGGNKDEANDTSTSS</sequence>
<dbReference type="Proteomes" id="UP001642540">
    <property type="component" value="Unassembled WGS sequence"/>
</dbReference>
<feature type="domain" description="Inward rectifier potassium channel C-terminal" evidence="15">
    <location>
        <begin position="302"/>
        <end position="485"/>
    </location>
</feature>
<keyword evidence="8 11" id="KW-0406">Ion transport</keyword>
<dbReference type="InterPro" id="IPR013518">
    <property type="entry name" value="K_chnl_inward-rec_Kir_cyto"/>
</dbReference>